<organism evidence="2 3">
    <name type="scientific">Vespula pensylvanica</name>
    <name type="common">Western yellow jacket</name>
    <name type="synonym">Wasp</name>
    <dbReference type="NCBI Taxonomy" id="30213"/>
    <lineage>
        <taxon>Eukaryota</taxon>
        <taxon>Metazoa</taxon>
        <taxon>Ecdysozoa</taxon>
        <taxon>Arthropoda</taxon>
        <taxon>Hexapoda</taxon>
        <taxon>Insecta</taxon>
        <taxon>Pterygota</taxon>
        <taxon>Neoptera</taxon>
        <taxon>Endopterygota</taxon>
        <taxon>Hymenoptera</taxon>
        <taxon>Apocrita</taxon>
        <taxon>Aculeata</taxon>
        <taxon>Vespoidea</taxon>
        <taxon>Vespidae</taxon>
        <taxon>Vespinae</taxon>
        <taxon>Vespula</taxon>
    </lineage>
</organism>
<dbReference type="EMBL" id="JACSDY010000001">
    <property type="protein sequence ID" value="KAF7439621.1"/>
    <property type="molecule type" value="Genomic_DNA"/>
</dbReference>
<keyword evidence="1" id="KW-0472">Membrane</keyword>
<evidence type="ECO:0000313" key="2">
    <source>
        <dbReference type="EMBL" id="KAF7439621.1"/>
    </source>
</evidence>
<evidence type="ECO:0000313" key="3">
    <source>
        <dbReference type="Proteomes" id="UP000600918"/>
    </source>
</evidence>
<protein>
    <submittedName>
        <fullName evidence="2">Uncharacterized protein</fullName>
    </submittedName>
</protein>
<keyword evidence="3" id="KW-1185">Reference proteome</keyword>
<accession>A0A834PGT3</accession>
<reference evidence="2" key="1">
    <citation type="journal article" date="2020" name="G3 (Bethesda)">
        <title>High-Quality Assemblies for Three Invasive Social Wasps from the &lt;i&gt;Vespula&lt;/i&gt; Genus.</title>
        <authorList>
            <person name="Harrop T.W.R."/>
            <person name="Guhlin J."/>
            <person name="McLaughlin G.M."/>
            <person name="Permina E."/>
            <person name="Stockwell P."/>
            <person name="Gilligan J."/>
            <person name="Le Lec M.F."/>
            <person name="Gruber M.A.M."/>
            <person name="Quinn O."/>
            <person name="Lovegrove M."/>
            <person name="Duncan E.J."/>
            <person name="Remnant E.J."/>
            <person name="Van Eeckhoven J."/>
            <person name="Graham B."/>
            <person name="Knapp R.A."/>
            <person name="Langford K.W."/>
            <person name="Kronenberg Z."/>
            <person name="Press M.O."/>
            <person name="Eacker S.M."/>
            <person name="Wilson-Rankin E.E."/>
            <person name="Purcell J."/>
            <person name="Lester P.J."/>
            <person name="Dearden P.K."/>
        </authorList>
    </citation>
    <scope>NUCLEOTIDE SEQUENCE</scope>
    <source>
        <strain evidence="2">Volc-1</strain>
    </source>
</reference>
<keyword evidence="1" id="KW-0812">Transmembrane</keyword>
<name>A0A834PGT3_VESPE</name>
<evidence type="ECO:0000256" key="1">
    <source>
        <dbReference type="SAM" id="Phobius"/>
    </source>
</evidence>
<dbReference type="AlphaFoldDB" id="A0A834PGT3"/>
<comment type="caution">
    <text evidence="2">The sequence shown here is derived from an EMBL/GenBank/DDBJ whole genome shotgun (WGS) entry which is preliminary data.</text>
</comment>
<sequence>MEEAYEEGEEKRDTGPVRNLALRKKKSRRIRARYLAKLGRCVGIIAYTIDPYLESVLLIILYLWIRLEQRRQQQQQQQQQFVLSEVQKRRCASNDTPFGQLASLKSPSALETRATLAGPFAVRRFVTPGGRNWPQMSSRAGLVENIALTLQALSSSSFTSQPGNHCVSYGSLHDVATQTPKMSIERVFEAAITIWRNVSK</sequence>
<proteinExistence type="predicted"/>
<gene>
    <name evidence="2" type="ORF">H0235_002012</name>
</gene>
<feature type="transmembrane region" description="Helical" evidence="1">
    <location>
        <begin position="44"/>
        <end position="65"/>
    </location>
</feature>
<keyword evidence="1" id="KW-1133">Transmembrane helix</keyword>
<dbReference type="Proteomes" id="UP000600918">
    <property type="component" value="Unassembled WGS sequence"/>
</dbReference>